<evidence type="ECO:0000313" key="2">
    <source>
        <dbReference type="EMBL" id="MDQ0158370.1"/>
    </source>
</evidence>
<dbReference type="PANTHER" id="PTHR41324:SF1">
    <property type="entry name" value="DUF2232 DOMAIN-CONTAINING PROTEIN"/>
    <property type="match status" value="1"/>
</dbReference>
<proteinExistence type="predicted"/>
<sequence length="321" mass="36715">MNRLIEVPAMTDKRIIQHAATYGLTFLGLLMVTFFVPMISVLTIILLPIPMIIFSSKYGFKPALFLWLFVLAIGMLLTWFTLPFVLIMGLGGLMIGVAINQNQHPYEVLAKGTIAFVVTLAVVYASTQLIFNMDWVGQFEASMEESIDTTVSTVEDIGVDVSSEDLEIVREGYQELIYLLPTLMVLVGLFLAFVSQWLSYKWMNRKEKRNYKFPPFRDFSFPTSIIWFFLLGIIMSWIYTDPADTMYLAATNLYALPGLLLVLQGLSFTFYYTHYKNWNKSIPIIVVIAFVLFPFLLVFPLRMIGIIDLGLQLRKRLEGNK</sequence>
<keyword evidence="3" id="KW-1185">Reference proteome</keyword>
<name>A0ABT9VC25_9BACI</name>
<feature type="transmembrane region" description="Helical" evidence="1">
    <location>
        <begin position="284"/>
        <end position="307"/>
    </location>
</feature>
<keyword evidence="1" id="KW-0812">Transmembrane</keyword>
<reference evidence="2 3" key="1">
    <citation type="submission" date="2023-07" db="EMBL/GenBank/DDBJ databases">
        <title>Genomic Encyclopedia of Type Strains, Phase IV (KMG-IV): sequencing the most valuable type-strain genomes for metagenomic binning, comparative biology and taxonomic classification.</title>
        <authorList>
            <person name="Goeker M."/>
        </authorList>
    </citation>
    <scope>NUCLEOTIDE SEQUENCE [LARGE SCALE GENOMIC DNA]</scope>
    <source>
        <strain evidence="2 3">DSM 16460</strain>
    </source>
</reference>
<feature type="transmembrane region" description="Helical" evidence="1">
    <location>
        <begin position="176"/>
        <end position="198"/>
    </location>
</feature>
<accession>A0ABT9VC25</accession>
<dbReference type="PANTHER" id="PTHR41324">
    <property type="entry name" value="MEMBRANE PROTEIN-RELATED"/>
    <property type="match status" value="1"/>
</dbReference>
<dbReference type="EMBL" id="JAUSTQ010000001">
    <property type="protein sequence ID" value="MDQ0158370.1"/>
    <property type="molecule type" value="Genomic_DNA"/>
</dbReference>
<feature type="transmembrane region" description="Helical" evidence="1">
    <location>
        <begin position="20"/>
        <end position="53"/>
    </location>
</feature>
<protein>
    <submittedName>
        <fullName evidence="2">Uncharacterized protein YybS (DUF2232 family)</fullName>
    </submittedName>
</protein>
<keyword evidence="1" id="KW-1133">Transmembrane helix</keyword>
<feature type="transmembrane region" description="Helical" evidence="1">
    <location>
        <begin position="65"/>
        <end position="96"/>
    </location>
</feature>
<feature type="transmembrane region" description="Helical" evidence="1">
    <location>
        <begin position="251"/>
        <end position="272"/>
    </location>
</feature>
<keyword evidence="1" id="KW-0472">Membrane</keyword>
<dbReference type="Proteomes" id="UP001224359">
    <property type="component" value="Unassembled WGS sequence"/>
</dbReference>
<gene>
    <name evidence="2" type="ORF">J2S77_000320</name>
</gene>
<dbReference type="InterPro" id="IPR018710">
    <property type="entry name" value="DUF2232"/>
</dbReference>
<evidence type="ECO:0000256" key="1">
    <source>
        <dbReference type="SAM" id="Phobius"/>
    </source>
</evidence>
<feature type="transmembrane region" description="Helical" evidence="1">
    <location>
        <begin position="108"/>
        <end position="131"/>
    </location>
</feature>
<organism evidence="2 3">
    <name type="scientific">Alkalibacillus salilacus</name>
    <dbReference type="NCBI Taxonomy" id="284582"/>
    <lineage>
        <taxon>Bacteria</taxon>
        <taxon>Bacillati</taxon>
        <taxon>Bacillota</taxon>
        <taxon>Bacilli</taxon>
        <taxon>Bacillales</taxon>
        <taxon>Bacillaceae</taxon>
        <taxon>Alkalibacillus</taxon>
    </lineage>
</organism>
<evidence type="ECO:0000313" key="3">
    <source>
        <dbReference type="Proteomes" id="UP001224359"/>
    </source>
</evidence>
<comment type="caution">
    <text evidence="2">The sequence shown here is derived from an EMBL/GenBank/DDBJ whole genome shotgun (WGS) entry which is preliminary data.</text>
</comment>
<feature type="transmembrane region" description="Helical" evidence="1">
    <location>
        <begin position="219"/>
        <end position="239"/>
    </location>
</feature>
<dbReference type="Pfam" id="PF09991">
    <property type="entry name" value="DUF2232"/>
    <property type="match status" value="1"/>
</dbReference>